<comment type="subcellular location">
    <subcellularLocation>
        <location evidence="1">Mitochondrion</location>
    </subcellularLocation>
</comment>
<dbReference type="PANTHER" id="PTHR22602:SF0">
    <property type="entry name" value="TRANSFERASE CAF17, MITOCHONDRIAL-RELATED"/>
    <property type="match status" value="1"/>
</dbReference>
<dbReference type="PANTHER" id="PTHR22602">
    <property type="entry name" value="TRANSFERASE CAF17, MITOCHONDRIAL-RELATED"/>
    <property type="match status" value="1"/>
</dbReference>
<dbReference type="SUPFAM" id="SSF103025">
    <property type="entry name" value="Folate-binding domain"/>
    <property type="match status" value="1"/>
</dbReference>
<dbReference type="Gene3D" id="3.30.1360.120">
    <property type="entry name" value="Probable tRNA modification gtpase trme, domain 1"/>
    <property type="match status" value="2"/>
</dbReference>
<dbReference type="GO" id="GO:0005739">
    <property type="term" value="C:mitochondrion"/>
    <property type="evidence" value="ECO:0007669"/>
    <property type="project" value="UniProtKB-SubCell"/>
</dbReference>
<gene>
    <name evidence="4" type="ORF">UFOPK1747_00593</name>
</gene>
<name>A0A6J6EXI1_9ZZZZ</name>
<keyword evidence="3" id="KW-0496">Mitochondrion</keyword>
<evidence type="ECO:0000313" key="4">
    <source>
        <dbReference type="EMBL" id="CAB4581332.1"/>
    </source>
</evidence>
<protein>
    <submittedName>
        <fullName evidence="4">Unannotated protein</fullName>
    </submittedName>
</protein>
<dbReference type="GO" id="GO:0016226">
    <property type="term" value="P:iron-sulfur cluster assembly"/>
    <property type="evidence" value="ECO:0007669"/>
    <property type="project" value="TreeGrafter"/>
</dbReference>
<dbReference type="AlphaFoldDB" id="A0A6J6EXI1"/>
<evidence type="ECO:0000256" key="1">
    <source>
        <dbReference type="ARBA" id="ARBA00004173"/>
    </source>
</evidence>
<dbReference type="InterPro" id="IPR027266">
    <property type="entry name" value="TrmE/GcvT-like"/>
</dbReference>
<dbReference type="NCBIfam" id="TIGR03317">
    <property type="entry name" value="ygfZ_signature"/>
    <property type="match status" value="1"/>
</dbReference>
<keyword evidence="2" id="KW-0809">Transit peptide</keyword>
<dbReference type="EMBL" id="CAEZTV010000080">
    <property type="protein sequence ID" value="CAB4581332.1"/>
    <property type="molecule type" value="Genomic_DNA"/>
</dbReference>
<dbReference type="PIRSF" id="PIRSF006487">
    <property type="entry name" value="GcvT"/>
    <property type="match status" value="1"/>
</dbReference>
<evidence type="ECO:0000256" key="3">
    <source>
        <dbReference type="ARBA" id="ARBA00023128"/>
    </source>
</evidence>
<evidence type="ECO:0000256" key="2">
    <source>
        <dbReference type="ARBA" id="ARBA00022946"/>
    </source>
</evidence>
<dbReference type="InterPro" id="IPR017703">
    <property type="entry name" value="YgfZ/GCV_T_CS"/>
</dbReference>
<reference evidence="4" key="1">
    <citation type="submission" date="2020-05" db="EMBL/GenBank/DDBJ databases">
        <authorList>
            <person name="Chiriac C."/>
            <person name="Salcher M."/>
            <person name="Ghai R."/>
            <person name="Kavagutti S V."/>
        </authorList>
    </citation>
    <scope>NUCLEOTIDE SEQUENCE</scope>
</reference>
<proteinExistence type="predicted"/>
<dbReference type="InterPro" id="IPR045179">
    <property type="entry name" value="YgfZ/GcvT"/>
</dbReference>
<sequence length="302" mass="33207">MSAVLVEDGPDKGAIWHFGEPNKEQKALVAGDAWAQLINKAIITITGEDRLTWMHALTTQHLEKLPAGEWKEALILDAQGHIEEQMYLVDDGAILWLHTEKERAAGLINYLEKMKFMLRVEVADVSDDYAVLRAPGIADSVGGPYALVPRTDLSDTIEAFKQSHTEVGMWALEAERVAAGRARLLFETDHKSIPNELGFLNTAVHMNKGCYRGQETVAKVFNLGQPPRRLVLLHLDGSMVVMPGHGAKVELDGKEIGFIGTTARHYELGPIALAVIKRSVPLEATLICEGVSAFQEDLAVKK</sequence>
<organism evidence="4">
    <name type="scientific">freshwater metagenome</name>
    <dbReference type="NCBI Taxonomy" id="449393"/>
    <lineage>
        <taxon>unclassified sequences</taxon>
        <taxon>metagenomes</taxon>
        <taxon>ecological metagenomes</taxon>
    </lineage>
</organism>
<accession>A0A6J6EXI1</accession>